<dbReference type="GO" id="GO:0031267">
    <property type="term" value="F:small GTPase binding"/>
    <property type="evidence" value="ECO:0007669"/>
    <property type="project" value="TreeGrafter"/>
</dbReference>
<evidence type="ECO:0000256" key="2">
    <source>
        <dbReference type="ARBA" id="ARBA00022614"/>
    </source>
</evidence>
<dbReference type="GO" id="GO:0048471">
    <property type="term" value="C:perinuclear region of cytoplasm"/>
    <property type="evidence" value="ECO:0007669"/>
    <property type="project" value="TreeGrafter"/>
</dbReference>
<keyword evidence="1" id="KW-0343">GTPase activation</keyword>
<dbReference type="EMBL" id="JATAAI010000008">
    <property type="protein sequence ID" value="KAK1743947.1"/>
    <property type="molecule type" value="Genomic_DNA"/>
</dbReference>
<reference evidence="5" key="1">
    <citation type="submission" date="2023-06" db="EMBL/GenBank/DDBJ databases">
        <title>Survivors Of The Sea: Transcriptome response of Skeletonema marinoi to long-term dormancy.</title>
        <authorList>
            <person name="Pinder M.I.M."/>
            <person name="Kourtchenko O."/>
            <person name="Robertson E.K."/>
            <person name="Larsson T."/>
            <person name="Maumus F."/>
            <person name="Osuna-Cruz C.M."/>
            <person name="Vancaester E."/>
            <person name="Stenow R."/>
            <person name="Vandepoele K."/>
            <person name="Ploug H."/>
            <person name="Bruchert V."/>
            <person name="Godhe A."/>
            <person name="Topel M."/>
        </authorList>
    </citation>
    <scope>NUCLEOTIDE SEQUENCE</scope>
    <source>
        <strain evidence="5">R05AC</strain>
    </source>
</reference>
<feature type="region of interest" description="Disordered" evidence="4">
    <location>
        <begin position="744"/>
        <end position="784"/>
    </location>
</feature>
<feature type="compositionally biased region" description="Low complexity" evidence="4">
    <location>
        <begin position="750"/>
        <end position="759"/>
    </location>
</feature>
<keyword evidence="3" id="KW-0677">Repeat</keyword>
<dbReference type="Pfam" id="PF13516">
    <property type="entry name" value="LRR_6"/>
    <property type="match status" value="2"/>
</dbReference>
<dbReference type="PANTHER" id="PTHR24113">
    <property type="entry name" value="RAN GTPASE-ACTIVATING PROTEIN 1"/>
    <property type="match status" value="1"/>
</dbReference>
<evidence type="ECO:0000313" key="5">
    <source>
        <dbReference type="EMBL" id="KAK1743947.1"/>
    </source>
</evidence>
<dbReference type="Gene3D" id="3.80.10.10">
    <property type="entry name" value="Ribonuclease Inhibitor"/>
    <property type="match status" value="4"/>
</dbReference>
<evidence type="ECO:0000256" key="4">
    <source>
        <dbReference type="SAM" id="MobiDB-lite"/>
    </source>
</evidence>
<gene>
    <name evidence="5" type="ORF">QTG54_005544</name>
</gene>
<feature type="region of interest" description="Disordered" evidence="4">
    <location>
        <begin position="506"/>
        <end position="545"/>
    </location>
</feature>
<organism evidence="5 6">
    <name type="scientific">Skeletonema marinoi</name>
    <dbReference type="NCBI Taxonomy" id="267567"/>
    <lineage>
        <taxon>Eukaryota</taxon>
        <taxon>Sar</taxon>
        <taxon>Stramenopiles</taxon>
        <taxon>Ochrophyta</taxon>
        <taxon>Bacillariophyta</taxon>
        <taxon>Coscinodiscophyceae</taxon>
        <taxon>Thalassiosirophycidae</taxon>
        <taxon>Thalassiosirales</taxon>
        <taxon>Skeletonemataceae</taxon>
        <taxon>Skeletonema</taxon>
        <taxon>Skeletonema marinoi-dohrnii complex</taxon>
    </lineage>
</organism>
<keyword evidence="2" id="KW-0433">Leucine-rich repeat</keyword>
<dbReference type="GO" id="GO:0005096">
    <property type="term" value="F:GTPase activator activity"/>
    <property type="evidence" value="ECO:0007669"/>
    <property type="project" value="UniProtKB-KW"/>
</dbReference>
<feature type="region of interest" description="Disordered" evidence="4">
    <location>
        <begin position="77"/>
        <end position="96"/>
    </location>
</feature>
<evidence type="ECO:0000256" key="3">
    <source>
        <dbReference type="ARBA" id="ARBA00022737"/>
    </source>
</evidence>
<evidence type="ECO:0000313" key="6">
    <source>
        <dbReference type="Proteomes" id="UP001224775"/>
    </source>
</evidence>
<accession>A0AAD8YEH9</accession>
<feature type="region of interest" description="Disordered" evidence="4">
    <location>
        <begin position="697"/>
        <end position="726"/>
    </location>
</feature>
<dbReference type="PANTHER" id="PTHR24113:SF12">
    <property type="entry name" value="RAN GTPASE-ACTIVATING PROTEIN 1"/>
    <property type="match status" value="1"/>
</dbReference>
<name>A0AAD8YEH9_9STRA</name>
<dbReference type="InterPro" id="IPR027038">
    <property type="entry name" value="RanGap"/>
</dbReference>
<evidence type="ECO:0000256" key="1">
    <source>
        <dbReference type="ARBA" id="ARBA00022468"/>
    </source>
</evidence>
<feature type="compositionally biased region" description="Polar residues" evidence="4">
    <location>
        <begin position="512"/>
        <end position="532"/>
    </location>
</feature>
<dbReference type="GO" id="GO:0005634">
    <property type="term" value="C:nucleus"/>
    <property type="evidence" value="ECO:0007669"/>
    <property type="project" value="TreeGrafter"/>
</dbReference>
<dbReference type="AlphaFoldDB" id="A0AAD8YEH9"/>
<dbReference type="SMART" id="SM00368">
    <property type="entry name" value="LRR_RI"/>
    <property type="match status" value="11"/>
</dbReference>
<keyword evidence="6" id="KW-1185">Reference proteome</keyword>
<dbReference type="SUPFAM" id="SSF52047">
    <property type="entry name" value="RNI-like"/>
    <property type="match status" value="2"/>
</dbReference>
<dbReference type="GO" id="GO:0006913">
    <property type="term" value="P:nucleocytoplasmic transport"/>
    <property type="evidence" value="ECO:0007669"/>
    <property type="project" value="TreeGrafter"/>
</dbReference>
<protein>
    <submittedName>
        <fullName evidence="5">Leucine-rich repeat protein</fullName>
    </submittedName>
</protein>
<dbReference type="InterPro" id="IPR001611">
    <property type="entry name" value="Leu-rich_rpt"/>
</dbReference>
<feature type="region of interest" description="Disordered" evidence="4">
    <location>
        <begin position="206"/>
        <end position="232"/>
    </location>
</feature>
<sequence length="855" mass="92386">MERLSDILRRGTLVMINFSQRNLGSNDAPLIRSAILTNPQLAVLKLGYNNLGNVGANLIAEAIHVGGGLIMRRSGSVGGGNGGDSQSQQLPLQQQQQQYRHHPSLSVLDLGFNNVGDEGCTSLANLAVARNPSLATLYLSGNAVREAGALALADVIAAGCGLTSLHLTANRICAKGVKGLMRSIAEFDVTMQMAQQDRENRMALEEEKKKRVMKSNNGNHTARGRGGEGGEEQDAILDSLELGDGDGDDGPDDFARLSGFKCIKELHLGGTNMESTGCLSVSNMLLTNLSLRVLCLSDNGLNDQDLSLFSQSISRNRQLPLETLRLSFNKLTCVGVETLMNAIWGSKTLREIKLDNNQIRDRGAQLAAVVLTSVELEVLDMGFNRLTIVGIKALMKSLAENCSLLTLTLSGNVLDTNASKAVSYALAYNKTIQKLYVDHCSLSYAAQRHIAAGIVSNSKLALRVMSGFPLGAISVTLGLPGAMENWTNEQVLKFIRVMWDRTRHEREDASSGEITSTIGAPEASVNTTSVNSTEKEEPKSGPSDPATVVAAAKGAFEALGDAGGALLLTEEPQRAISDTSPMVSSDAVMLEKTPSGTVRVPSLNEYPHEHFHTSNHETAPLDTSVSHASHASVDSLCTANGKSCPETPVDPEAKKRNMEWLRLHYRSLNEIIQLPYVYADLLQLYRYFYSSGEVDDEDSVHDGMPPPGPGFNLGTAPSPTPQKMSGLQRKISYRGLDIIAGGKSSMTIPSSNFSHASESSSKRRPMSEDESMQPPANKRARSGKPRIDYFPRLKALVESCLSSSKQTKALILLRQLKFVETTMFQGSNPYCDQSLQVEPNEPTALDAEIILIDMI</sequence>
<dbReference type="GO" id="GO:0005829">
    <property type="term" value="C:cytosol"/>
    <property type="evidence" value="ECO:0007669"/>
    <property type="project" value="TreeGrafter"/>
</dbReference>
<dbReference type="InterPro" id="IPR032675">
    <property type="entry name" value="LRR_dom_sf"/>
</dbReference>
<feature type="compositionally biased region" description="Polar residues" evidence="4">
    <location>
        <begin position="715"/>
        <end position="725"/>
    </location>
</feature>
<comment type="caution">
    <text evidence="5">The sequence shown here is derived from an EMBL/GenBank/DDBJ whole genome shotgun (WGS) entry which is preliminary data.</text>
</comment>
<feature type="compositionally biased region" description="Low complexity" evidence="4">
    <location>
        <begin position="84"/>
        <end position="96"/>
    </location>
</feature>
<dbReference type="Proteomes" id="UP001224775">
    <property type="component" value="Unassembled WGS sequence"/>
</dbReference>
<proteinExistence type="predicted"/>